<protein>
    <recommendedName>
        <fullName evidence="3">TnsA endonuclease N-terminal domain-containing protein</fullName>
    </recommendedName>
</protein>
<evidence type="ECO:0000313" key="1">
    <source>
        <dbReference type="EMBL" id="WQG84432.1"/>
    </source>
</evidence>
<keyword evidence="2" id="KW-1185">Reference proteome</keyword>
<proteinExistence type="predicted"/>
<organism evidence="1 2">
    <name type="scientific">Kangiella aquimarina</name>
    <dbReference type="NCBI Taxonomy" id="261965"/>
    <lineage>
        <taxon>Bacteria</taxon>
        <taxon>Pseudomonadati</taxon>
        <taxon>Pseudomonadota</taxon>
        <taxon>Gammaproteobacteria</taxon>
        <taxon>Kangiellales</taxon>
        <taxon>Kangiellaceae</taxon>
        <taxon>Kangiella</taxon>
    </lineage>
</organism>
<gene>
    <name evidence="1" type="ORF">SR900_08135</name>
</gene>
<evidence type="ECO:0000313" key="2">
    <source>
        <dbReference type="Proteomes" id="UP001324185"/>
    </source>
</evidence>
<accession>A0ABZ0X296</accession>
<dbReference type="RefSeq" id="WP_033414031.1">
    <property type="nucleotide sequence ID" value="NZ_CP140158.1"/>
</dbReference>
<name>A0ABZ0X296_9GAMM</name>
<dbReference type="Proteomes" id="UP001324185">
    <property type="component" value="Chromosome"/>
</dbReference>
<reference evidence="1 2" key="1">
    <citation type="submission" date="2023-11" db="EMBL/GenBank/DDBJ databases">
        <title>MicrobeMod: A computational toolkit for identifying prokaryotic methylation and restriction-modification with nanopore sequencing.</title>
        <authorList>
            <person name="Crits-Christoph A."/>
            <person name="Kang S.C."/>
            <person name="Lee H."/>
            <person name="Ostrov N."/>
        </authorList>
    </citation>
    <scope>NUCLEOTIDE SEQUENCE [LARGE SCALE GENOMIC DNA]</scope>
    <source>
        <strain evidence="1 2">DSMZ 16071</strain>
    </source>
</reference>
<evidence type="ECO:0008006" key="3">
    <source>
        <dbReference type="Google" id="ProtNLM"/>
    </source>
</evidence>
<sequence length="227" mass="26349">MTMNKLLKITTDKSVDFLTYPTCHHTPLRFRRQTNYYEQIMLKHPLPSPFHSLAEYLHAGLLEADPAVQSYVPQPYQFNINGKRYVPDIFVVRGNQKIVMELKPESKLPFHYEQYLVPFLQKYHIRFEVITNESVLAQEQKALNWLKIVRVLVAAQQNRIRTSQLQDEIISMLASSDEGMELGDLIDSGDRQRTYTMEIAVFRLAYAGLISLTLDRAPLDFDTVITL</sequence>
<dbReference type="EMBL" id="CP140158">
    <property type="protein sequence ID" value="WQG84432.1"/>
    <property type="molecule type" value="Genomic_DNA"/>
</dbReference>